<feature type="compositionally biased region" description="Basic and acidic residues" evidence="1">
    <location>
        <begin position="337"/>
        <end position="356"/>
    </location>
</feature>
<dbReference type="RefSeq" id="WP_073383927.1">
    <property type="nucleotide sequence ID" value="NZ_FQZK01000030.1"/>
</dbReference>
<evidence type="ECO:0000256" key="1">
    <source>
        <dbReference type="SAM" id="MobiDB-lite"/>
    </source>
</evidence>
<dbReference type="OrthoDB" id="3429298at2"/>
<feature type="compositionally biased region" description="Gly residues" evidence="1">
    <location>
        <begin position="147"/>
        <end position="168"/>
    </location>
</feature>
<evidence type="ECO:0000313" key="4">
    <source>
        <dbReference type="EMBL" id="SHK73128.1"/>
    </source>
</evidence>
<evidence type="ECO:0000256" key="3">
    <source>
        <dbReference type="SAM" id="SignalP"/>
    </source>
</evidence>
<reference evidence="4 5" key="1">
    <citation type="submission" date="2016-11" db="EMBL/GenBank/DDBJ databases">
        <authorList>
            <person name="Jaros S."/>
            <person name="Januszkiewicz K."/>
            <person name="Wedrychowicz H."/>
        </authorList>
    </citation>
    <scope>NUCLEOTIDE SEQUENCE [LARGE SCALE GENOMIC DNA]</scope>
    <source>
        <strain evidence="4 5">CGMCC 4.5723</strain>
    </source>
</reference>
<feature type="compositionally biased region" description="Gly residues" evidence="1">
    <location>
        <begin position="324"/>
        <end position="333"/>
    </location>
</feature>
<dbReference type="AlphaFoldDB" id="A0A1M6UVA5"/>
<keyword evidence="3" id="KW-0732">Signal</keyword>
<dbReference type="Proteomes" id="UP000184452">
    <property type="component" value="Unassembled WGS sequence"/>
</dbReference>
<accession>A0A1M6UVA5</accession>
<evidence type="ECO:0000256" key="2">
    <source>
        <dbReference type="SAM" id="Phobius"/>
    </source>
</evidence>
<evidence type="ECO:0008006" key="6">
    <source>
        <dbReference type="Google" id="ProtNLM"/>
    </source>
</evidence>
<keyword evidence="5" id="KW-1185">Reference proteome</keyword>
<organism evidence="4 5">
    <name type="scientific">Nocardiopsis flavescens</name>
    <dbReference type="NCBI Taxonomy" id="758803"/>
    <lineage>
        <taxon>Bacteria</taxon>
        <taxon>Bacillati</taxon>
        <taxon>Actinomycetota</taxon>
        <taxon>Actinomycetes</taxon>
        <taxon>Streptosporangiales</taxon>
        <taxon>Nocardiopsidaceae</taxon>
        <taxon>Nocardiopsis</taxon>
    </lineage>
</organism>
<keyword evidence="2" id="KW-0472">Membrane</keyword>
<evidence type="ECO:0000313" key="5">
    <source>
        <dbReference type="Proteomes" id="UP000184452"/>
    </source>
</evidence>
<feature type="region of interest" description="Disordered" evidence="1">
    <location>
        <begin position="100"/>
        <end position="212"/>
    </location>
</feature>
<name>A0A1M6UVA5_9ACTN</name>
<keyword evidence="2" id="KW-1133">Transmembrane helix</keyword>
<keyword evidence="2" id="KW-0812">Transmembrane</keyword>
<feature type="transmembrane region" description="Helical" evidence="2">
    <location>
        <begin position="371"/>
        <end position="392"/>
    </location>
</feature>
<feature type="compositionally biased region" description="Acidic residues" evidence="1">
    <location>
        <begin position="109"/>
        <end position="145"/>
    </location>
</feature>
<feature type="chain" id="PRO_5038578625" description="LPXTG-motif cell wall anchor domain-containing protein" evidence="3">
    <location>
        <begin position="35"/>
        <end position="409"/>
    </location>
</feature>
<proteinExistence type="predicted"/>
<sequence>MKSTKIAARRVIQAGATFAAFGALTVAAALPAAADPVSGWAYASSNGGAGFIETQDGSVSDAFSVDYGWVSWSGNSTASVTGSGVLATVEVPSVRVQITVADAENGLPTEDEDEEETEDGAEASEEPTDTDDDQAPGDGEGDTGGDDTSGGGDDGSSEGGQDGGGESGGDTDEPAPTAPPADGDDTTPSPSPEPSPSAEEADADAAEADTTVVVLDETNSEPVSESDEILVEATISGISVSTFKSWDGSVRHSVDPGSVSGVTVPEDVDFTITPDIYEWEQPTEVDGYTWEDAYSVLDYDFKVDGELVQFVTIAETGVGTLTVDGGGNPGGGDGDGEEKPRPEKPVEKPEADDKKPVAQPAEALATTGSPIGGLIAAGAAIAAGGGAAAYLARRKKNAVVEAPAEENDN</sequence>
<feature type="signal peptide" evidence="3">
    <location>
        <begin position="1"/>
        <end position="34"/>
    </location>
</feature>
<feature type="region of interest" description="Disordered" evidence="1">
    <location>
        <begin position="319"/>
        <end position="364"/>
    </location>
</feature>
<protein>
    <recommendedName>
        <fullName evidence="6">LPXTG-motif cell wall anchor domain-containing protein</fullName>
    </recommendedName>
</protein>
<dbReference type="EMBL" id="FQZK01000030">
    <property type="protein sequence ID" value="SHK73128.1"/>
    <property type="molecule type" value="Genomic_DNA"/>
</dbReference>
<gene>
    <name evidence="4" type="ORF">SAMN05421803_13016</name>
</gene>